<dbReference type="PANTHER" id="PTHR42080:SF1">
    <property type="entry name" value="SRR1-LIKE DOMAIN-CONTAINING PROTEIN"/>
    <property type="match status" value="1"/>
</dbReference>
<sequence>MPHTSRKKKPSSTTATKRTTITDATGWTHVTTTGNAHRAHRQQHRPENRPPNNAQQPQEELTPAEAPKSLTLASLLTQYRAHRTKWAASTTATTLTATVRREFSLGEPEQEPAQQNQEREPAQQNQESEPPAQLAQEAQPEDQDPNPEQAPPSVTTTPTPTPTRKPESQSRITNIICIGLGSPSGFLRGGWVDRRSVSLYQLNALMSVVECWSADHPTTPLPIYAQDPVFNALDRQLLTALGITVVEHPAGFERVTPNSLLFCPGAEKAHLEVLLARNPAGVVGGPLEDTGSAGIERFVARTGSVRLPRFEELKEAFWEMRVYYTRQVEEEEP</sequence>
<feature type="compositionally biased region" description="Basic residues" evidence="1">
    <location>
        <begin position="1"/>
        <end position="10"/>
    </location>
</feature>
<dbReference type="AlphaFoldDB" id="A0A2V5J0S8"/>
<gene>
    <name evidence="3" type="ORF">BP00DRAFT_430080</name>
</gene>
<evidence type="ECO:0000313" key="3">
    <source>
        <dbReference type="EMBL" id="PYI26696.1"/>
    </source>
</evidence>
<dbReference type="PANTHER" id="PTHR42080">
    <property type="entry name" value="SRR1 DOMAIN-CONTAINING PROTEIN"/>
    <property type="match status" value="1"/>
</dbReference>
<protein>
    <recommendedName>
        <fullName evidence="2">SRR1-like domain-containing protein</fullName>
    </recommendedName>
</protein>
<dbReference type="EMBL" id="KZ825588">
    <property type="protein sequence ID" value="PYI26696.1"/>
    <property type="molecule type" value="Genomic_DNA"/>
</dbReference>
<proteinExistence type="predicted"/>
<feature type="compositionally biased region" description="Polar residues" evidence="1">
    <location>
        <begin position="50"/>
        <end position="59"/>
    </location>
</feature>
<evidence type="ECO:0000259" key="2">
    <source>
        <dbReference type="Pfam" id="PF07985"/>
    </source>
</evidence>
<accession>A0A2V5J0S8</accession>
<reference evidence="3 4" key="1">
    <citation type="submission" date="2018-02" db="EMBL/GenBank/DDBJ databases">
        <title>The genomes of Aspergillus section Nigri reveals drivers in fungal speciation.</title>
        <authorList>
            <consortium name="DOE Joint Genome Institute"/>
            <person name="Vesth T.C."/>
            <person name="Nybo J."/>
            <person name="Theobald S."/>
            <person name="Brandl J."/>
            <person name="Frisvad J.C."/>
            <person name="Nielsen K.F."/>
            <person name="Lyhne E.K."/>
            <person name="Kogle M.E."/>
            <person name="Kuo A."/>
            <person name="Riley R."/>
            <person name="Clum A."/>
            <person name="Nolan M."/>
            <person name="Lipzen A."/>
            <person name="Salamov A."/>
            <person name="Henrissat B."/>
            <person name="Wiebenga A."/>
            <person name="De vries R.P."/>
            <person name="Grigoriev I.V."/>
            <person name="Mortensen U.H."/>
            <person name="Andersen M.R."/>
            <person name="Baker S.E."/>
        </authorList>
    </citation>
    <scope>NUCLEOTIDE SEQUENCE [LARGE SCALE GENOMIC DNA]</scope>
    <source>
        <strain evidence="3 4">CBS 114.80</strain>
    </source>
</reference>
<evidence type="ECO:0000313" key="4">
    <source>
        <dbReference type="Proteomes" id="UP000248817"/>
    </source>
</evidence>
<dbReference type="Pfam" id="PF07985">
    <property type="entry name" value="SRR1"/>
    <property type="match status" value="1"/>
</dbReference>
<feature type="domain" description="SRR1-like" evidence="2">
    <location>
        <begin position="167"/>
        <end position="323"/>
    </location>
</feature>
<evidence type="ECO:0000256" key="1">
    <source>
        <dbReference type="SAM" id="MobiDB-lite"/>
    </source>
</evidence>
<feature type="compositionally biased region" description="Low complexity" evidence="1">
    <location>
        <begin position="11"/>
        <end position="25"/>
    </location>
</feature>
<keyword evidence="4" id="KW-1185">Reference proteome</keyword>
<name>A0A2V5J0S8_9EURO</name>
<feature type="compositionally biased region" description="Low complexity" evidence="1">
    <location>
        <begin position="111"/>
        <end position="127"/>
    </location>
</feature>
<organism evidence="3 4">
    <name type="scientific">Aspergillus indologenus CBS 114.80</name>
    <dbReference type="NCBI Taxonomy" id="1450541"/>
    <lineage>
        <taxon>Eukaryota</taxon>
        <taxon>Fungi</taxon>
        <taxon>Dikarya</taxon>
        <taxon>Ascomycota</taxon>
        <taxon>Pezizomycotina</taxon>
        <taxon>Eurotiomycetes</taxon>
        <taxon>Eurotiomycetidae</taxon>
        <taxon>Eurotiales</taxon>
        <taxon>Aspergillaceae</taxon>
        <taxon>Aspergillus</taxon>
        <taxon>Aspergillus subgen. Circumdati</taxon>
    </lineage>
</organism>
<feature type="region of interest" description="Disordered" evidence="1">
    <location>
        <begin position="1"/>
        <end position="69"/>
    </location>
</feature>
<dbReference type="InterPro" id="IPR012942">
    <property type="entry name" value="SRR1-like"/>
</dbReference>
<dbReference type="Proteomes" id="UP000248817">
    <property type="component" value="Unassembled WGS sequence"/>
</dbReference>
<feature type="region of interest" description="Disordered" evidence="1">
    <location>
        <begin position="105"/>
        <end position="170"/>
    </location>
</feature>